<protein>
    <recommendedName>
        <fullName evidence="7">Complex I assembly factor TIMMDC1, mitochondrial</fullName>
    </recommendedName>
    <alternativeName>
        <fullName evidence="8">Translocase of inner mitochondrial membrane domain-containing protein 1</fullName>
    </alternativeName>
</protein>
<keyword evidence="12" id="KW-1185">Reference proteome</keyword>
<feature type="transmembrane region" description="Helical" evidence="10">
    <location>
        <begin position="56"/>
        <end position="77"/>
    </location>
</feature>
<evidence type="ECO:0000256" key="7">
    <source>
        <dbReference type="ARBA" id="ARBA00040778"/>
    </source>
</evidence>
<evidence type="ECO:0000256" key="3">
    <source>
        <dbReference type="ARBA" id="ARBA00022692"/>
    </source>
</evidence>
<proteinExistence type="inferred from homology"/>
<evidence type="ECO:0000256" key="10">
    <source>
        <dbReference type="SAM" id="Phobius"/>
    </source>
</evidence>
<keyword evidence="5 10" id="KW-0472">Membrane</keyword>
<keyword evidence="3 10" id="KW-0812">Transmembrane</keyword>
<comment type="subcellular location">
    <subcellularLocation>
        <location evidence="1">Membrane</location>
        <topology evidence="1">Multi-pass membrane protein</topology>
    </subcellularLocation>
</comment>
<dbReference type="Pfam" id="PF02466">
    <property type="entry name" value="Tim17"/>
    <property type="match status" value="1"/>
</dbReference>
<evidence type="ECO:0000256" key="9">
    <source>
        <dbReference type="SAM" id="MobiDB-lite"/>
    </source>
</evidence>
<evidence type="ECO:0000256" key="8">
    <source>
        <dbReference type="ARBA" id="ARBA00041344"/>
    </source>
</evidence>
<gene>
    <name evidence="11" type="ORF">SPARVUS_LOCUS9257431</name>
</gene>
<dbReference type="PANTHER" id="PTHR13002">
    <property type="entry name" value="C3ORF1 PROTEIN-RELATED"/>
    <property type="match status" value="1"/>
</dbReference>
<dbReference type="EMBL" id="CATNWA010015174">
    <property type="protein sequence ID" value="CAI9580244.1"/>
    <property type="molecule type" value="Genomic_DNA"/>
</dbReference>
<name>A0ABN9E5R7_9NEOB</name>
<dbReference type="InterPro" id="IPR055299">
    <property type="entry name" value="TIMMDC1"/>
</dbReference>
<evidence type="ECO:0000256" key="5">
    <source>
        <dbReference type="ARBA" id="ARBA00023136"/>
    </source>
</evidence>
<evidence type="ECO:0000313" key="11">
    <source>
        <dbReference type="EMBL" id="CAI9580244.1"/>
    </source>
</evidence>
<evidence type="ECO:0000256" key="2">
    <source>
        <dbReference type="ARBA" id="ARBA00008444"/>
    </source>
</evidence>
<dbReference type="Proteomes" id="UP001162483">
    <property type="component" value="Unassembled WGS sequence"/>
</dbReference>
<comment type="function">
    <text evidence="6">Chaperone protein involved in the assembly of the mitochondrial NADH:ubiquinone oxidoreductase complex (complex I). Participates in constructing the membrane arm of complex I.</text>
</comment>
<feature type="region of interest" description="Disordered" evidence="9">
    <location>
        <begin position="173"/>
        <end position="199"/>
    </location>
</feature>
<evidence type="ECO:0000256" key="1">
    <source>
        <dbReference type="ARBA" id="ARBA00004141"/>
    </source>
</evidence>
<accession>A0ABN9E5R7</accession>
<organism evidence="11 12">
    <name type="scientific">Staurois parvus</name>
    <dbReference type="NCBI Taxonomy" id="386267"/>
    <lineage>
        <taxon>Eukaryota</taxon>
        <taxon>Metazoa</taxon>
        <taxon>Chordata</taxon>
        <taxon>Craniata</taxon>
        <taxon>Vertebrata</taxon>
        <taxon>Euteleostomi</taxon>
        <taxon>Amphibia</taxon>
        <taxon>Batrachia</taxon>
        <taxon>Anura</taxon>
        <taxon>Neobatrachia</taxon>
        <taxon>Ranoidea</taxon>
        <taxon>Ranidae</taxon>
        <taxon>Staurois</taxon>
    </lineage>
</organism>
<evidence type="ECO:0000313" key="12">
    <source>
        <dbReference type="Proteomes" id="UP001162483"/>
    </source>
</evidence>
<feature type="transmembrane region" description="Helical" evidence="10">
    <location>
        <begin position="106"/>
        <end position="131"/>
    </location>
</feature>
<evidence type="ECO:0000256" key="4">
    <source>
        <dbReference type="ARBA" id="ARBA00022989"/>
    </source>
</evidence>
<evidence type="ECO:0000256" key="6">
    <source>
        <dbReference type="ARBA" id="ARBA00037236"/>
    </source>
</evidence>
<reference evidence="11" key="1">
    <citation type="submission" date="2023-05" db="EMBL/GenBank/DDBJ databases">
        <authorList>
            <person name="Stuckert A."/>
        </authorList>
    </citation>
    <scope>NUCLEOTIDE SEQUENCE</scope>
</reference>
<comment type="caution">
    <text evidence="11">The sequence shown here is derived from an EMBL/GenBank/DDBJ whole genome shotgun (WGS) entry which is preliminary data.</text>
</comment>
<keyword evidence="4 10" id="KW-1133">Transmembrane helix</keyword>
<comment type="similarity">
    <text evidence="2">Belongs to the Tim17/Tim22/Tim23 family.</text>
</comment>
<dbReference type="PANTHER" id="PTHR13002:SF1">
    <property type="entry name" value="COMPLEX I ASSEMBLY FACTOR TIMMDC1, MITOCHONDRIAL"/>
    <property type="match status" value="1"/>
</dbReference>
<sequence>MGVLVGAVYGGVPAARFSREQFIQKSRAEIYQHRVEAVRAAHNAAIRGFIRYGFRWGWRIGAFVTIFNGVSSGLSAYRDKVVIGHYAAAGAVTGGLFRMSLGLRGLIGGSVIGALLGVPVGALSSVLQALMGEDLREYKRRQRHQLYEDKLQEWSERIQLTDDIMQDMQKAGAESAADEMEKITEMLQMPRNPDLGREE</sequence>